<evidence type="ECO:0000259" key="3">
    <source>
        <dbReference type="PROSITE" id="PS50966"/>
    </source>
</evidence>
<name>A0A6A4DIX1_9STRA</name>
<keyword evidence="1" id="KW-0479">Metal-binding</keyword>
<reference evidence="5 7" key="1">
    <citation type="submission" date="2018-08" db="EMBL/GenBank/DDBJ databases">
        <title>Genomic investigation of the strawberry pathogen Phytophthora fragariae indicates pathogenicity is determined by transcriptional variation in three key races.</title>
        <authorList>
            <person name="Adams T.M."/>
            <person name="Armitage A.D."/>
            <person name="Sobczyk M.K."/>
            <person name="Bates H.J."/>
            <person name="Dunwell J.M."/>
            <person name="Nellist C.F."/>
            <person name="Harrison R.J."/>
        </authorList>
    </citation>
    <scope>NUCLEOTIDE SEQUENCE [LARGE SCALE GENOMIC DNA]</scope>
    <source>
        <strain evidence="4 6">SCRP249</strain>
        <strain evidence="5 7">SCRP333</strain>
    </source>
</reference>
<dbReference type="PANTHER" id="PTHR31973:SF187">
    <property type="entry name" value="MUTATOR TRANSPOSASE MUDRA PROTEIN"/>
    <property type="match status" value="1"/>
</dbReference>
<gene>
    <name evidence="4" type="ORF">PR001_g15861</name>
    <name evidence="5" type="ORF">PR003_g21107</name>
</gene>
<accession>A0A6A4DIX1</accession>
<dbReference type="PROSITE" id="PS50966">
    <property type="entry name" value="ZF_SWIM"/>
    <property type="match status" value="1"/>
</dbReference>
<sequence>MCGPLTFQKPSRRGSMTSLRKEERYATIADAVAVVESFADQTQQRRVRIQQHRTSGKSSAAAATAPALGFSSIEDESAPTSTLAAVVAASSSSNAVVLECENAPACKWFVRLSFVKGEKKWKISSMNVEHHKTHCLESKRAVAASSDAVGAIGFTSSMTTDQLLATANASVAAALAAASGGGGEAAAMGASVYAGMVFLSWKETIAAIRSLAHQMGRRAMAEKATPMMWRGKSVMARRVLCQNHRNSNCGWMVVLDEAEDGSDRYTVLSMSLLHSRECLETCNFNARKKETPAAAASKTDSSMDSLGLTPSGATMLVDDVSKYQLTHDMRWSTGKEATKAISDFALVVQRKRSKLCKRNNGGSNKKYVCSDEQCLWFVQLVKGWKSKNWKISAMNLKHSDTCTGVAKPTARQLAEMRFFRQAVITHSKSSGKLLTDNFLMHSESGIKIPRGMAYRAQRLVVATSTDDLTESYKFIPSLIESFAKKNPGSTVSYEKDLQGHFIRAFIMPNVSTAVLANQQQICGIHVLHYDTVSYQGCVAILVTRDGNFEYQAVAFALLPTSDMDHMKWFLTLAKRGGARFDGNPVYCSHSENGLLRALALDSRHAKIMFCVRSLLDEMARDKNIPALGPLEDMVWELQRQETEQAFLKVLGDLEALNAAAAAFLRAVHPKNWAFHPNRSVRLYRWASTGADEAVVGSDIQRSDEAPFDLMYTFLAFLMDGVYKKNQTASKLLAIEGQSTSLLTPGADAIYRQELQAAAGFTVRRCDEQVAFAWLTGARPKITHRMDLALRTCTCGQMFQLGLPCRHFIAASMHFANEAALLDSFDPIYKATTYAGVHRNLRIEIPADGDLHKDQSLLPALPTRNTKYKKRPRSAGSSGSGADSSTSTTDTSTAVMIAVSAMSEDSSAPLAKTPRLDDFDTDDVNSLGEIV</sequence>
<dbReference type="InterPro" id="IPR007527">
    <property type="entry name" value="Znf_SWIM"/>
</dbReference>
<dbReference type="EMBL" id="QXFT01001946">
    <property type="protein sequence ID" value="KAE9307007.1"/>
    <property type="molecule type" value="Genomic_DNA"/>
</dbReference>
<evidence type="ECO:0000313" key="6">
    <source>
        <dbReference type="Proteomes" id="UP000429607"/>
    </source>
</evidence>
<keyword evidence="7" id="KW-1185">Reference proteome</keyword>
<dbReference type="EMBL" id="QXFV01001217">
    <property type="protein sequence ID" value="KAE9011686.1"/>
    <property type="molecule type" value="Genomic_DNA"/>
</dbReference>
<feature type="region of interest" description="Disordered" evidence="2">
    <location>
        <begin position="860"/>
        <end position="888"/>
    </location>
</feature>
<comment type="caution">
    <text evidence="5">The sequence shown here is derived from an EMBL/GenBank/DDBJ whole genome shotgun (WGS) entry which is preliminary data.</text>
</comment>
<feature type="compositionally biased region" description="Low complexity" evidence="2">
    <location>
        <begin position="873"/>
        <end position="888"/>
    </location>
</feature>
<dbReference type="AlphaFoldDB" id="A0A6A4DIX1"/>
<feature type="region of interest" description="Disordered" evidence="2">
    <location>
        <begin position="902"/>
        <end position="930"/>
    </location>
</feature>
<evidence type="ECO:0000313" key="7">
    <source>
        <dbReference type="Proteomes" id="UP000434957"/>
    </source>
</evidence>
<protein>
    <recommendedName>
        <fullName evidence="3">SWIM-type domain-containing protein</fullName>
    </recommendedName>
</protein>
<dbReference type="PANTHER" id="PTHR31973">
    <property type="entry name" value="POLYPROTEIN, PUTATIVE-RELATED"/>
    <property type="match status" value="1"/>
</dbReference>
<proteinExistence type="predicted"/>
<evidence type="ECO:0000256" key="2">
    <source>
        <dbReference type="SAM" id="MobiDB-lite"/>
    </source>
</evidence>
<organism evidence="5 7">
    <name type="scientific">Phytophthora rubi</name>
    <dbReference type="NCBI Taxonomy" id="129364"/>
    <lineage>
        <taxon>Eukaryota</taxon>
        <taxon>Sar</taxon>
        <taxon>Stramenopiles</taxon>
        <taxon>Oomycota</taxon>
        <taxon>Peronosporomycetes</taxon>
        <taxon>Peronosporales</taxon>
        <taxon>Peronosporaceae</taxon>
        <taxon>Phytophthora</taxon>
    </lineage>
</organism>
<keyword evidence="1" id="KW-0862">Zinc</keyword>
<keyword evidence="1" id="KW-0863">Zinc-finger</keyword>
<evidence type="ECO:0000256" key="1">
    <source>
        <dbReference type="PROSITE-ProRule" id="PRU00325"/>
    </source>
</evidence>
<evidence type="ECO:0000313" key="5">
    <source>
        <dbReference type="EMBL" id="KAE9307007.1"/>
    </source>
</evidence>
<dbReference type="Proteomes" id="UP000434957">
    <property type="component" value="Unassembled WGS sequence"/>
</dbReference>
<dbReference type="GO" id="GO:0008270">
    <property type="term" value="F:zinc ion binding"/>
    <property type="evidence" value="ECO:0007669"/>
    <property type="project" value="UniProtKB-KW"/>
</dbReference>
<evidence type="ECO:0000313" key="4">
    <source>
        <dbReference type="EMBL" id="KAE9011686.1"/>
    </source>
</evidence>
<dbReference type="Proteomes" id="UP000429607">
    <property type="component" value="Unassembled WGS sequence"/>
</dbReference>
<feature type="domain" description="SWIM-type" evidence="3">
    <location>
        <begin position="783"/>
        <end position="815"/>
    </location>
</feature>